<evidence type="ECO:0000313" key="3">
    <source>
        <dbReference type="Proteomes" id="UP000683925"/>
    </source>
</evidence>
<keyword evidence="1" id="KW-1133">Transmembrane helix</keyword>
<gene>
    <name evidence="2" type="ORF">POCTA_138.1.T1580026</name>
</gene>
<sequence>MDTQKLEIISLTINLKLSNLSFEQWARIQNYVFFQLLFAQSFNRNILHTSTEISITTLTMIKHSFIVFITISMQFHVLVTLIIAINTYIHTNWTSHRQTIAQQKFIMLITSTTIQKPYLNLATRTYNEAAIHFYYS</sequence>
<keyword evidence="3" id="KW-1185">Reference proteome</keyword>
<comment type="caution">
    <text evidence="2">The sequence shown here is derived from an EMBL/GenBank/DDBJ whole genome shotgun (WGS) entry which is preliminary data.</text>
</comment>
<organism evidence="2 3">
    <name type="scientific">Paramecium octaurelia</name>
    <dbReference type="NCBI Taxonomy" id="43137"/>
    <lineage>
        <taxon>Eukaryota</taxon>
        <taxon>Sar</taxon>
        <taxon>Alveolata</taxon>
        <taxon>Ciliophora</taxon>
        <taxon>Intramacronucleata</taxon>
        <taxon>Oligohymenophorea</taxon>
        <taxon>Peniculida</taxon>
        <taxon>Parameciidae</taxon>
        <taxon>Paramecium</taxon>
    </lineage>
</organism>
<keyword evidence="1" id="KW-0472">Membrane</keyword>
<keyword evidence="1" id="KW-0812">Transmembrane</keyword>
<accession>A0A8S1YG36</accession>
<feature type="transmembrane region" description="Helical" evidence="1">
    <location>
        <begin position="65"/>
        <end position="89"/>
    </location>
</feature>
<evidence type="ECO:0000256" key="1">
    <source>
        <dbReference type="SAM" id="Phobius"/>
    </source>
</evidence>
<dbReference type="AlphaFoldDB" id="A0A8S1YG36"/>
<proteinExistence type="predicted"/>
<evidence type="ECO:0008006" key="4">
    <source>
        <dbReference type="Google" id="ProtNLM"/>
    </source>
</evidence>
<reference evidence="2" key="1">
    <citation type="submission" date="2021-01" db="EMBL/GenBank/DDBJ databases">
        <authorList>
            <consortium name="Genoscope - CEA"/>
            <person name="William W."/>
        </authorList>
    </citation>
    <scope>NUCLEOTIDE SEQUENCE</scope>
</reference>
<name>A0A8S1YG36_PAROT</name>
<protein>
    <recommendedName>
        <fullName evidence="4">Transmembrane protein</fullName>
    </recommendedName>
</protein>
<dbReference type="EMBL" id="CAJJDP010000160">
    <property type="protein sequence ID" value="CAD8212489.1"/>
    <property type="molecule type" value="Genomic_DNA"/>
</dbReference>
<evidence type="ECO:0000313" key="2">
    <source>
        <dbReference type="EMBL" id="CAD8212489.1"/>
    </source>
</evidence>
<dbReference type="Proteomes" id="UP000683925">
    <property type="component" value="Unassembled WGS sequence"/>
</dbReference>